<evidence type="ECO:0000256" key="1">
    <source>
        <dbReference type="SAM" id="MobiDB-lite"/>
    </source>
</evidence>
<name>A0A7J7S1W1_MYOMY</name>
<feature type="region of interest" description="Disordered" evidence="1">
    <location>
        <begin position="1"/>
        <end position="87"/>
    </location>
</feature>
<dbReference type="EMBL" id="JABWUV010000020">
    <property type="protein sequence ID" value="KAF6282436.1"/>
    <property type="molecule type" value="Genomic_DNA"/>
</dbReference>
<organism evidence="2 3">
    <name type="scientific">Myotis myotis</name>
    <name type="common">Greater mouse-eared bat</name>
    <name type="synonym">Vespertilio myotis</name>
    <dbReference type="NCBI Taxonomy" id="51298"/>
    <lineage>
        <taxon>Eukaryota</taxon>
        <taxon>Metazoa</taxon>
        <taxon>Chordata</taxon>
        <taxon>Craniata</taxon>
        <taxon>Vertebrata</taxon>
        <taxon>Euteleostomi</taxon>
        <taxon>Mammalia</taxon>
        <taxon>Eutheria</taxon>
        <taxon>Laurasiatheria</taxon>
        <taxon>Chiroptera</taxon>
        <taxon>Yangochiroptera</taxon>
        <taxon>Vespertilionidae</taxon>
        <taxon>Myotis</taxon>
    </lineage>
</organism>
<evidence type="ECO:0000313" key="2">
    <source>
        <dbReference type="EMBL" id="KAF6282436.1"/>
    </source>
</evidence>
<dbReference type="Proteomes" id="UP000527355">
    <property type="component" value="Unassembled WGS sequence"/>
</dbReference>
<keyword evidence="3" id="KW-1185">Reference proteome</keyword>
<feature type="compositionally biased region" description="Basic and acidic residues" evidence="1">
    <location>
        <begin position="39"/>
        <end position="50"/>
    </location>
</feature>
<gene>
    <name evidence="2" type="ORF">mMyoMyo1_010078</name>
</gene>
<protein>
    <submittedName>
        <fullName evidence="2">Uncharacterized protein</fullName>
    </submittedName>
</protein>
<proteinExistence type="predicted"/>
<dbReference type="AlphaFoldDB" id="A0A7J7S1W1"/>
<reference evidence="2 3" key="1">
    <citation type="journal article" date="2020" name="Nature">
        <title>Six reference-quality genomes reveal evolution of bat adaptations.</title>
        <authorList>
            <person name="Jebb D."/>
            <person name="Huang Z."/>
            <person name="Pippel M."/>
            <person name="Hughes G.M."/>
            <person name="Lavrichenko K."/>
            <person name="Devanna P."/>
            <person name="Winkler S."/>
            <person name="Jermiin L.S."/>
            <person name="Skirmuntt E.C."/>
            <person name="Katzourakis A."/>
            <person name="Burkitt-Gray L."/>
            <person name="Ray D.A."/>
            <person name="Sullivan K.A.M."/>
            <person name="Roscito J.G."/>
            <person name="Kirilenko B.M."/>
            <person name="Davalos L.M."/>
            <person name="Corthals A.P."/>
            <person name="Power M.L."/>
            <person name="Jones G."/>
            <person name="Ransome R.D."/>
            <person name="Dechmann D.K.N."/>
            <person name="Locatelli A.G."/>
            <person name="Puechmaille S.J."/>
            <person name="Fedrigo O."/>
            <person name="Jarvis E.D."/>
            <person name="Hiller M."/>
            <person name="Vernes S.C."/>
            <person name="Myers E.W."/>
            <person name="Teeling E.C."/>
        </authorList>
    </citation>
    <scope>NUCLEOTIDE SEQUENCE [LARGE SCALE GENOMIC DNA]</scope>
    <source>
        <strain evidence="2">MMyoMyo1</strain>
        <tissue evidence="2">Flight muscle</tissue>
    </source>
</reference>
<accession>A0A7J7S1W1</accession>
<evidence type="ECO:0000313" key="3">
    <source>
        <dbReference type="Proteomes" id="UP000527355"/>
    </source>
</evidence>
<sequence>MCFPSTPSEERGGEVLSPSPSPRLQNWTPPEAWPGQGKWHPEIKKAEGKEKKKQKEKKNQQKIKKRKQKESARGPPPAHVSRRGISALCPSGPTLGLALHRVAALAARHQPRGRGEKAGKRGIDLPGPSLIFSDYLTLLTGLLFRGDFCIK</sequence>
<comment type="caution">
    <text evidence="2">The sequence shown here is derived from an EMBL/GenBank/DDBJ whole genome shotgun (WGS) entry which is preliminary data.</text>
</comment>
<feature type="compositionally biased region" description="Basic residues" evidence="1">
    <location>
        <begin position="51"/>
        <end position="68"/>
    </location>
</feature>